<dbReference type="EMBL" id="LJDB01000044">
    <property type="protein sequence ID" value="ONI40895.1"/>
    <property type="molecule type" value="Genomic_DNA"/>
</dbReference>
<gene>
    <name evidence="1" type="ORF">AN396_00890</name>
</gene>
<name>A0ACC8XDI7_9FIRM</name>
<evidence type="ECO:0000313" key="1">
    <source>
        <dbReference type="EMBL" id="ONI40895.1"/>
    </source>
</evidence>
<protein>
    <submittedName>
        <fullName evidence="1">Uncharacterized protein</fullName>
    </submittedName>
</protein>
<evidence type="ECO:0000313" key="2">
    <source>
        <dbReference type="Proteomes" id="UP000188605"/>
    </source>
</evidence>
<proteinExistence type="predicted"/>
<organism evidence="1 2">
    <name type="scientific">Candidatus Epulonipiscium fishelsonii</name>
    <dbReference type="NCBI Taxonomy" id="77094"/>
    <lineage>
        <taxon>Bacteria</taxon>
        <taxon>Bacillati</taxon>
        <taxon>Bacillota</taxon>
        <taxon>Clostridia</taxon>
        <taxon>Lachnospirales</taxon>
        <taxon>Lachnospiraceae</taxon>
        <taxon>Candidatus Epulonipiscium</taxon>
    </lineage>
</organism>
<accession>A0ACC8XDI7</accession>
<sequence length="281" mass="32020">MKGVQKVWIVGATGKVGKEIQKLLDVREVELLETDTEEIDITEISDVLRYVHLNRPNVIINCADEKDETDVENLYKVNAMAAKNISIAARNIEARLIHISSCEVFGRDQVSSLDNFGTTEENSYNEFDVPRPSTLYGKTKLIGEERVKEFNYKYIIIRSGWVYGGKNNFVQQIINDCKANKPIEVFGNHYGSPTSPQALAKLIVYLITSQDYGTYHAACEGSCSKYEMALEIAKLLNSKSKITMKQDNVDDYKILNNFILNLSKYYEMPSWQKALKEYIKN</sequence>
<reference evidence="1" key="1">
    <citation type="submission" date="2016-08" db="EMBL/GenBank/DDBJ databases">
        <authorList>
            <person name="Ngugi D.K."/>
            <person name="Miyake S."/>
            <person name="Stingl U."/>
        </authorList>
    </citation>
    <scope>NUCLEOTIDE SEQUENCE</scope>
    <source>
        <strain evidence="1">SCG-B11WGA-EpuloA1</strain>
    </source>
</reference>
<dbReference type="Proteomes" id="UP000188605">
    <property type="component" value="Unassembled WGS sequence"/>
</dbReference>
<keyword evidence="2" id="KW-1185">Reference proteome</keyword>
<comment type="caution">
    <text evidence="1">The sequence shown here is derived from an EMBL/GenBank/DDBJ whole genome shotgun (WGS) entry which is preliminary data.</text>
</comment>